<accession>A0A284VRQ9</accession>
<organism evidence="1 2">
    <name type="scientific">Candidatus Methanoperedens nitratireducens</name>
    <dbReference type="NCBI Taxonomy" id="1392998"/>
    <lineage>
        <taxon>Archaea</taxon>
        <taxon>Methanobacteriati</taxon>
        <taxon>Methanobacteriota</taxon>
        <taxon>Stenosarchaea group</taxon>
        <taxon>Methanomicrobia</taxon>
        <taxon>Methanosarcinales</taxon>
        <taxon>ANME-2 cluster</taxon>
        <taxon>Candidatus Methanoperedentaceae</taxon>
        <taxon>Candidatus Methanoperedens</taxon>
    </lineage>
</organism>
<reference evidence="2" key="1">
    <citation type="submission" date="2017-06" db="EMBL/GenBank/DDBJ databases">
        <authorList>
            <person name="Cremers G."/>
        </authorList>
    </citation>
    <scope>NUCLEOTIDE SEQUENCE [LARGE SCALE GENOMIC DNA]</scope>
</reference>
<protein>
    <recommendedName>
        <fullName evidence="3">Phage tail protein</fullName>
    </recommendedName>
</protein>
<evidence type="ECO:0008006" key="3">
    <source>
        <dbReference type="Google" id="ProtNLM"/>
    </source>
</evidence>
<keyword evidence="2" id="KW-1185">Reference proteome</keyword>
<sequence>MRHLPSIYQEGGKDGEAPFIEGYLSVFEAMLTGVKNSELNGKKSPGEVLDIISDIFYPGFSFLQTGEDTDFLLRITDKKREVFNSYFSVDMDEFLTWMAGWMSLVLKDDWDLEKKREVIARIIPIYKIRGTKEGLERYLQIYAGKDTSVYEFLEPFQVGVTSTVGEDSIVGEGRPYYFQVNMTLPIPDPDILEKEEQAIRDVIEMEKPAHTDYDLIIQVPTLEIGTHSTVGVDTLLGGLITRQK</sequence>
<gene>
    <name evidence="1" type="ORF">MNV_560012</name>
</gene>
<dbReference type="Pfam" id="PF09684">
    <property type="entry name" value="Tail_P2_I"/>
    <property type="match status" value="1"/>
</dbReference>
<dbReference type="AlphaFoldDB" id="A0A284VRQ9"/>
<dbReference type="Proteomes" id="UP000218615">
    <property type="component" value="Unassembled WGS sequence"/>
</dbReference>
<proteinExistence type="predicted"/>
<evidence type="ECO:0000313" key="2">
    <source>
        <dbReference type="Proteomes" id="UP000218615"/>
    </source>
</evidence>
<evidence type="ECO:0000313" key="1">
    <source>
        <dbReference type="EMBL" id="SNQ61966.1"/>
    </source>
</evidence>
<dbReference type="InterPro" id="IPR006521">
    <property type="entry name" value="Tail_protein_I"/>
</dbReference>
<dbReference type="EMBL" id="FZMP01000203">
    <property type="protein sequence ID" value="SNQ61966.1"/>
    <property type="molecule type" value="Genomic_DNA"/>
</dbReference>
<name>A0A284VRQ9_9EURY</name>